<organism evidence="15 16">
    <name type="scientific">Maudiozyma barnettii</name>
    <dbReference type="NCBI Taxonomy" id="61262"/>
    <lineage>
        <taxon>Eukaryota</taxon>
        <taxon>Fungi</taxon>
        <taxon>Dikarya</taxon>
        <taxon>Ascomycota</taxon>
        <taxon>Saccharomycotina</taxon>
        <taxon>Saccharomycetes</taxon>
        <taxon>Saccharomycetales</taxon>
        <taxon>Saccharomycetaceae</taxon>
        <taxon>Maudiozyma</taxon>
    </lineage>
</organism>
<dbReference type="InterPro" id="IPR030381">
    <property type="entry name" value="G_DYNAMIN_dom"/>
</dbReference>
<dbReference type="InterPro" id="IPR027417">
    <property type="entry name" value="P-loop_NTPase"/>
</dbReference>
<dbReference type="GO" id="GO:0003924">
    <property type="term" value="F:GTPase activity"/>
    <property type="evidence" value="ECO:0007669"/>
    <property type="project" value="InterPro"/>
</dbReference>
<keyword evidence="16" id="KW-1185">Reference proteome</keyword>
<keyword evidence="6 13" id="KW-1133">Transmembrane helix</keyword>
<dbReference type="PANTHER" id="PTHR10465:SF0">
    <property type="entry name" value="SARCALUMENIN"/>
    <property type="match status" value="1"/>
</dbReference>
<dbReference type="InterPro" id="IPR027094">
    <property type="entry name" value="Mitofusin_fam"/>
</dbReference>
<dbReference type="AlphaFoldDB" id="A0A8H2VDQ6"/>
<evidence type="ECO:0000256" key="13">
    <source>
        <dbReference type="SAM" id="Phobius"/>
    </source>
</evidence>
<feature type="transmembrane region" description="Helical" evidence="13">
    <location>
        <begin position="731"/>
        <end position="758"/>
    </location>
</feature>
<evidence type="ECO:0000256" key="2">
    <source>
        <dbReference type="ARBA" id="ARBA00022692"/>
    </source>
</evidence>
<dbReference type="GO" id="GO:0008053">
    <property type="term" value="P:mitochondrial fusion"/>
    <property type="evidence" value="ECO:0007669"/>
    <property type="project" value="TreeGrafter"/>
</dbReference>
<proteinExistence type="predicted"/>
<comment type="catalytic activity">
    <reaction evidence="11">
        <text>GTP + H2O = GDP + phosphate + H(+)</text>
        <dbReference type="Rhea" id="RHEA:19669"/>
        <dbReference type="ChEBI" id="CHEBI:15377"/>
        <dbReference type="ChEBI" id="CHEBI:15378"/>
        <dbReference type="ChEBI" id="CHEBI:37565"/>
        <dbReference type="ChEBI" id="CHEBI:43474"/>
        <dbReference type="ChEBI" id="CHEBI:58189"/>
    </reaction>
</comment>
<feature type="domain" description="Dynamin-type G" evidence="14">
    <location>
        <begin position="206"/>
        <end position="484"/>
    </location>
</feature>
<keyword evidence="7" id="KW-0175">Coiled coil</keyword>
<comment type="caution">
    <text evidence="15">The sequence shown here is derived from an EMBL/GenBank/DDBJ whole genome shotgun (WGS) entry which is preliminary data.</text>
</comment>
<name>A0A8H2VDQ6_9SACH</name>
<comment type="subcellular location">
    <subcellularLocation>
        <location evidence="1">Mitochondrion outer membrane</location>
        <topology evidence="1">Multi-pass membrane protein</topology>
    </subcellularLocation>
</comment>
<evidence type="ECO:0000313" key="15">
    <source>
        <dbReference type="EMBL" id="CAB4253669.1"/>
    </source>
</evidence>
<evidence type="ECO:0000256" key="9">
    <source>
        <dbReference type="ARBA" id="ARBA00023134"/>
    </source>
</evidence>
<keyword evidence="9" id="KW-0342">GTP-binding</keyword>
<evidence type="ECO:0000256" key="1">
    <source>
        <dbReference type="ARBA" id="ARBA00004374"/>
    </source>
</evidence>
<evidence type="ECO:0000256" key="12">
    <source>
        <dbReference type="SAM" id="MobiDB-lite"/>
    </source>
</evidence>
<sequence length="882" mass="100930">MSQKNIPSNNNNSSHKATQKPESDDKEEKNAELPANTITYSRNTGTFSINDNDDDPQSMQDLYGHDDDDEDLALDLPSNIHGLSRRKLNNNNKKHRAIPSSQERLVSSQLSQWNYNNNRSKLNSSIATLRNLLQQINEENSTRPVQVDISQDLQVLQINLRMDGHYNNNSNGKNDFKLDNDAMATLLHNQIEKSIEHLASLQHRVDDVSSKVFITGDLNTGKSSFCNNLLRRQLLPEDQLPCTNVFCEILEARENEGIEEVHAIPNSLASTVKECADQYDIKNHMTYEIHTLMELDELVMQNDKYALLKIYIKDDKRPTEKSLLRNGTVDISLIDSPGLNMDSVQTSEVMARQEEIDLVIFVVNAENQLTLSAKEFISLASREKKLMFFVVKKFDRIKDKERCKKLILEQIKDLSPETYKRSKEFVHFISEPELENGNSPNPDDNGDSDDNDSDDINIDPDFENLENSLRNFVLKRRSQSKLLPAKTYLCKVLSDIGKISNNNLSIYRNEENMIKEELLYLTETVDTIKRRYRGVTQSIDKLSEETVTETYDFTKNHIMNCLSIDCQDLPQYPGISRLYDFVFQTEHYFQDQIKSSTVASELHARYTTKTVVEQIYSTGRDELGDEFMSNRIFDVGLMFSLSTHQISKNFSVPLTFSDLYAPSLDGLIEYLSWALFSPMKISWHKKPAEIEKQNKTEDNKSITTVGSVLGLGNYPLSQYWKRPSLLFTSKLPALAIYSFGGSKIATTVIFNGLSAFSWKSLGQIAGSVVIAGSLLGMAYIVYDIPRALPQNLLIKYKEHLIQMDYIHTNARRISNEVQEVLKTPTREIMKTCELEVDKKQGKKHELERKQENNTISIKFFTEILQRTTSERNIVDSINLEVD</sequence>
<accession>A0A8H2VDQ6</accession>
<evidence type="ECO:0000256" key="11">
    <source>
        <dbReference type="ARBA" id="ARBA00048548"/>
    </source>
</evidence>
<keyword evidence="2 13" id="KW-0812">Transmembrane</keyword>
<keyword evidence="10 13" id="KW-0472">Membrane</keyword>
<feature type="region of interest" description="Disordered" evidence="12">
    <location>
        <begin position="431"/>
        <end position="460"/>
    </location>
</feature>
<dbReference type="Pfam" id="PF00350">
    <property type="entry name" value="Dynamin_N"/>
    <property type="match status" value="1"/>
</dbReference>
<keyword evidence="8" id="KW-0496">Mitochondrion</keyword>
<dbReference type="FunFam" id="3.40.50.300:FF:000638">
    <property type="entry name" value="Transmembrane GTPase Fzo1, putative"/>
    <property type="match status" value="1"/>
</dbReference>
<evidence type="ECO:0000259" key="14">
    <source>
        <dbReference type="PROSITE" id="PS51718"/>
    </source>
</evidence>
<feature type="region of interest" description="Disordered" evidence="12">
    <location>
        <begin position="1"/>
        <end position="75"/>
    </location>
</feature>
<feature type="compositionally biased region" description="Polar residues" evidence="12">
    <location>
        <begin position="1"/>
        <end position="16"/>
    </location>
</feature>
<evidence type="ECO:0000256" key="7">
    <source>
        <dbReference type="ARBA" id="ARBA00023054"/>
    </source>
</evidence>
<dbReference type="Gene3D" id="3.40.50.300">
    <property type="entry name" value="P-loop containing nucleotide triphosphate hydrolases"/>
    <property type="match status" value="1"/>
</dbReference>
<feature type="compositionally biased region" description="Polar residues" evidence="12">
    <location>
        <begin position="36"/>
        <end position="50"/>
    </location>
</feature>
<evidence type="ECO:0000256" key="3">
    <source>
        <dbReference type="ARBA" id="ARBA00022741"/>
    </source>
</evidence>
<feature type="compositionally biased region" description="Acidic residues" evidence="12">
    <location>
        <begin position="444"/>
        <end position="460"/>
    </location>
</feature>
<evidence type="ECO:0000256" key="6">
    <source>
        <dbReference type="ARBA" id="ARBA00022989"/>
    </source>
</evidence>
<dbReference type="PROSITE" id="PS51718">
    <property type="entry name" value="G_DYNAMIN_2"/>
    <property type="match status" value="1"/>
</dbReference>
<keyword evidence="3" id="KW-0547">Nucleotide-binding</keyword>
<reference evidence="15 16" key="1">
    <citation type="submission" date="2020-05" db="EMBL/GenBank/DDBJ databases">
        <authorList>
            <person name="Casaregola S."/>
            <person name="Devillers H."/>
            <person name="Grondin C."/>
        </authorList>
    </citation>
    <scope>NUCLEOTIDE SEQUENCE [LARGE SCALE GENOMIC DNA]</scope>
    <source>
        <strain evidence="15 16">CLIB 1767</strain>
    </source>
</reference>
<evidence type="ECO:0000313" key="16">
    <source>
        <dbReference type="Proteomes" id="UP000644660"/>
    </source>
</evidence>
<dbReference type="PANTHER" id="PTHR10465">
    <property type="entry name" value="TRANSMEMBRANE GTPASE FZO1"/>
    <property type="match status" value="1"/>
</dbReference>
<dbReference type="GO" id="GO:0005525">
    <property type="term" value="F:GTP binding"/>
    <property type="evidence" value="ECO:0007669"/>
    <property type="project" value="UniProtKB-KW"/>
</dbReference>
<keyword evidence="5" id="KW-0378">Hydrolase</keyword>
<evidence type="ECO:0000256" key="8">
    <source>
        <dbReference type="ARBA" id="ARBA00023128"/>
    </source>
</evidence>
<dbReference type="Proteomes" id="UP000644660">
    <property type="component" value="Unassembled WGS sequence"/>
</dbReference>
<dbReference type="GO" id="GO:0005741">
    <property type="term" value="C:mitochondrial outer membrane"/>
    <property type="evidence" value="ECO:0007669"/>
    <property type="project" value="UniProtKB-SubCell"/>
</dbReference>
<dbReference type="RefSeq" id="XP_041405514.1">
    <property type="nucleotide sequence ID" value="XM_041549580.1"/>
</dbReference>
<dbReference type="GO" id="GO:0051646">
    <property type="term" value="P:mitochondrion localization"/>
    <property type="evidence" value="ECO:0007669"/>
    <property type="project" value="TreeGrafter"/>
</dbReference>
<protein>
    <submittedName>
        <fullName evidence="15">Similar to Saccharomyces cerevisiae YBR179C FZO1 Mitofusin</fullName>
    </submittedName>
</protein>
<dbReference type="OrthoDB" id="9984778at2759"/>
<gene>
    <name evidence="15" type="ORF">KABA2_03S02662</name>
</gene>
<feature type="compositionally biased region" description="Basic and acidic residues" evidence="12">
    <location>
        <begin position="19"/>
        <end position="31"/>
    </location>
</feature>
<evidence type="ECO:0000256" key="4">
    <source>
        <dbReference type="ARBA" id="ARBA00022787"/>
    </source>
</evidence>
<dbReference type="EMBL" id="CAEFZW010000003">
    <property type="protein sequence ID" value="CAB4253669.1"/>
    <property type="molecule type" value="Genomic_DNA"/>
</dbReference>
<dbReference type="SUPFAM" id="SSF52540">
    <property type="entry name" value="P-loop containing nucleoside triphosphate hydrolases"/>
    <property type="match status" value="1"/>
</dbReference>
<feature type="transmembrane region" description="Helical" evidence="13">
    <location>
        <begin position="764"/>
        <end position="782"/>
    </location>
</feature>
<evidence type="ECO:0000256" key="5">
    <source>
        <dbReference type="ARBA" id="ARBA00022801"/>
    </source>
</evidence>
<dbReference type="InterPro" id="IPR045063">
    <property type="entry name" value="Dynamin_N"/>
</dbReference>
<dbReference type="GeneID" id="64856637"/>
<keyword evidence="4" id="KW-1000">Mitochondrion outer membrane</keyword>
<evidence type="ECO:0000256" key="10">
    <source>
        <dbReference type="ARBA" id="ARBA00023136"/>
    </source>
</evidence>